<protein>
    <submittedName>
        <fullName evidence="3">Uncharacterized protein</fullName>
    </submittedName>
</protein>
<name>A0A450X404_9GAMM</name>
<evidence type="ECO:0000256" key="1">
    <source>
        <dbReference type="ARBA" id="ARBA00006943"/>
    </source>
</evidence>
<gene>
    <name evidence="3" type="ORF">BECKLPF1236A_GA0070988_104012</name>
</gene>
<organism evidence="3">
    <name type="scientific">Candidatus Kentrum sp. LPFa</name>
    <dbReference type="NCBI Taxonomy" id="2126335"/>
    <lineage>
        <taxon>Bacteria</taxon>
        <taxon>Pseudomonadati</taxon>
        <taxon>Pseudomonadota</taxon>
        <taxon>Gammaproteobacteria</taxon>
        <taxon>Candidatus Kentrum</taxon>
    </lineage>
</organism>
<reference evidence="3" key="1">
    <citation type="submission" date="2019-02" db="EMBL/GenBank/DDBJ databases">
        <authorList>
            <person name="Gruber-Vodicka R. H."/>
            <person name="Seah K. B. B."/>
        </authorList>
    </citation>
    <scope>NUCLEOTIDE SEQUENCE</scope>
    <source>
        <strain evidence="3">BECK_S312</strain>
    </source>
</reference>
<comment type="similarity">
    <text evidence="1">Belongs to the amidinotransferase family.</text>
</comment>
<keyword evidence="2" id="KW-0808">Transferase</keyword>
<dbReference type="Gene3D" id="3.75.10.10">
    <property type="entry name" value="L-arginine/glycine Amidinotransferase, Chain A"/>
    <property type="match status" value="1"/>
</dbReference>
<accession>A0A450X404</accession>
<dbReference type="InterPro" id="IPR033195">
    <property type="entry name" value="AmidinoTrfase"/>
</dbReference>
<dbReference type="GO" id="GO:0006601">
    <property type="term" value="P:creatine biosynthetic process"/>
    <property type="evidence" value="ECO:0007669"/>
    <property type="project" value="TreeGrafter"/>
</dbReference>
<dbReference type="AlphaFoldDB" id="A0A450X404"/>
<dbReference type="PANTHER" id="PTHR10488:SF1">
    <property type="entry name" value="GLYCINE AMIDINOTRANSFERASE, MITOCHONDRIAL"/>
    <property type="match status" value="1"/>
</dbReference>
<evidence type="ECO:0000256" key="2">
    <source>
        <dbReference type="ARBA" id="ARBA00022679"/>
    </source>
</evidence>
<proteinExistence type="inferred from homology"/>
<dbReference type="GO" id="GO:0015068">
    <property type="term" value="F:glycine amidinotransferase activity"/>
    <property type="evidence" value="ECO:0007669"/>
    <property type="project" value="TreeGrafter"/>
</dbReference>
<dbReference type="EMBL" id="CAADFM010000401">
    <property type="protein sequence ID" value="VFK24042.1"/>
    <property type="molecule type" value="Genomic_DNA"/>
</dbReference>
<sequence length="94" mass="11181">MVNVSFTDTEKLPEFFKHWDVLIAPDPVPYRTRPQLMSDWISMNILILDEQRVVVEERQEPLIKALKKWGFHPITCAFEDYHPFIGGFCAFRRK</sequence>
<evidence type="ECO:0000313" key="3">
    <source>
        <dbReference type="EMBL" id="VFK24042.1"/>
    </source>
</evidence>
<dbReference type="PANTHER" id="PTHR10488">
    <property type="entry name" value="GLYCINE AMIDINOTRANSFERASE, MITOCHONDRIAL"/>
    <property type="match status" value="1"/>
</dbReference>
<dbReference type="SUPFAM" id="SSF55909">
    <property type="entry name" value="Pentein"/>
    <property type="match status" value="1"/>
</dbReference>